<gene>
    <name evidence="2" type="ORF">EJ02DRAFT_63782</name>
</gene>
<dbReference type="PANTHER" id="PTHR35567:SF1">
    <property type="entry name" value="CONSERVED FUNGAL PROTEIN (AFU_ORTHOLOGUE AFUA_1G14230)"/>
    <property type="match status" value="1"/>
</dbReference>
<keyword evidence="3" id="KW-1185">Reference proteome</keyword>
<sequence>MLFSTLTTAIVLTASVNALPWPGKQTPYSPANNLDNLVKLYPKSALPSPDGLALKYVFLGVGTQNYTCTTGDPSVAPGTTGALATLYDIGTRLNNDRMAQLKINSISPLALSLNEWAPSLLDMSLWSQGYEHVTGHHFFSMVEGNNTPTFSLDKLSAPFPVAQVAKLNATDAPQSACPSKDGLPAVQWLYLKDQSRLSRGGIDTVYRVETAGGNKPATCKGMKPSWEVKYSAQYWVFGPKE</sequence>
<dbReference type="OrthoDB" id="1859733at2759"/>
<name>A0A6A5S934_9PLEO</name>
<reference evidence="2" key="1">
    <citation type="journal article" date="2020" name="Stud. Mycol.">
        <title>101 Dothideomycetes genomes: a test case for predicting lifestyles and emergence of pathogens.</title>
        <authorList>
            <person name="Haridas S."/>
            <person name="Albert R."/>
            <person name="Binder M."/>
            <person name="Bloem J."/>
            <person name="Labutti K."/>
            <person name="Salamov A."/>
            <person name="Andreopoulos B."/>
            <person name="Baker S."/>
            <person name="Barry K."/>
            <person name="Bills G."/>
            <person name="Bluhm B."/>
            <person name="Cannon C."/>
            <person name="Castanera R."/>
            <person name="Culley D."/>
            <person name="Daum C."/>
            <person name="Ezra D."/>
            <person name="Gonzalez J."/>
            <person name="Henrissat B."/>
            <person name="Kuo A."/>
            <person name="Liang C."/>
            <person name="Lipzen A."/>
            <person name="Lutzoni F."/>
            <person name="Magnuson J."/>
            <person name="Mondo S."/>
            <person name="Nolan M."/>
            <person name="Ohm R."/>
            <person name="Pangilinan J."/>
            <person name="Park H.-J."/>
            <person name="Ramirez L."/>
            <person name="Alfaro M."/>
            <person name="Sun H."/>
            <person name="Tritt A."/>
            <person name="Yoshinaga Y."/>
            <person name="Zwiers L.-H."/>
            <person name="Turgeon B."/>
            <person name="Goodwin S."/>
            <person name="Spatafora J."/>
            <person name="Crous P."/>
            <person name="Grigoriev I."/>
        </authorList>
    </citation>
    <scope>NUCLEOTIDE SEQUENCE</scope>
    <source>
        <strain evidence="2">CBS 161.51</strain>
    </source>
</reference>
<dbReference type="InterPro" id="IPR021851">
    <property type="entry name" value="DUF3455"/>
</dbReference>
<dbReference type="Pfam" id="PF11937">
    <property type="entry name" value="DUF3455"/>
    <property type="match status" value="1"/>
</dbReference>
<dbReference type="EMBL" id="ML976153">
    <property type="protein sequence ID" value="KAF1937115.1"/>
    <property type="molecule type" value="Genomic_DNA"/>
</dbReference>
<protein>
    <recommendedName>
        <fullName evidence="4">Malate dehydrogenase</fullName>
    </recommendedName>
</protein>
<keyword evidence="1" id="KW-0732">Signal</keyword>
<evidence type="ECO:0000256" key="1">
    <source>
        <dbReference type="SAM" id="SignalP"/>
    </source>
</evidence>
<accession>A0A6A5S934</accession>
<dbReference type="AlphaFoldDB" id="A0A6A5S934"/>
<dbReference type="PANTHER" id="PTHR35567">
    <property type="entry name" value="MALATE DEHYDROGENASE (AFU_ORTHOLOGUE AFUA_2G13800)"/>
    <property type="match status" value="1"/>
</dbReference>
<evidence type="ECO:0008006" key="4">
    <source>
        <dbReference type="Google" id="ProtNLM"/>
    </source>
</evidence>
<proteinExistence type="predicted"/>
<evidence type="ECO:0000313" key="3">
    <source>
        <dbReference type="Proteomes" id="UP000800038"/>
    </source>
</evidence>
<evidence type="ECO:0000313" key="2">
    <source>
        <dbReference type="EMBL" id="KAF1937115.1"/>
    </source>
</evidence>
<feature type="signal peptide" evidence="1">
    <location>
        <begin position="1"/>
        <end position="18"/>
    </location>
</feature>
<feature type="chain" id="PRO_5025501441" description="Malate dehydrogenase" evidence="1">
    <location>
        <begin position="19"/>
        <end position="241"/>
    </location>
</feature>
<organism evidence="2 3">
    <name type="scientific">Clathrospora elynae</name>
    <dbReference type="NCBI Taxonomy" id="706981"/>
    <lineage>
        <taxon>Eukaryota</taxon>
        <taxon>Fungi</taxon>
        <taxon>Dikarya</taxon>
        <taxon>Ascomycota</taxon>
        <taxon>Pezizomycotina</taxon>
        <taxon>Dothideomycetes</taxon>
        <taxon>Pleosporomycetidae</taxon>
        <taxon>Pleosporales</taxon>
        <taxon>Diademaceae</taxon>
        <taxon>Clathrospora</taxon>
    </lineage>
</organism>
<dbReference type="Proteomes" id="UP000800038">
    <property type="component" value="Unassembled WGS sequence"/>
</dbReference>